<dbReference type="InterPro" id="IPR025110">
    <property type="entry name" value="AMP-bd_C"/>
</dbReference>
<dbReference type="GO" id="GO:0016878">
    <property type="term" value="F:acid-thiol ligase activity"/>
    <property type="evidence" value="ECO:0007669"/>
    <property type="project" value="UniProtKB-ARBA"/>
</dbReference>
<comment type="caution">
    <text evidence="4">The sequence shown here is derived from an EMBL/GenBank/DDBJ whole genome shotgun (WGS) entry which is preliminary data.</text>
</comment>
<evidence type="ECO:0000313" key="5">
    <source>
        <dbReference type="Proteomes" id="UP000185696"/>
    </source>
</evidence>
<evidence type="ECO:0000256" key="1">
    <source>
        <dbReference type="SAM" id="MobiDB-lite"/>
    </source>
</evidence>
<dbReference type="RefSeq" id="WP_075136637.1">
    <property type="nucleotide sequence ID" value="NZ_MSIF01000021.1"/>
</dbReference>
<protein>
    <submittedName>
        <fullName evidence="4">Acyl-CoA synthetase</fullName>
    </submittedName>
</protein>
<dbReference type="Pfam" id="PF00501">
    <property type="entry name" value="AMP-binding"/>
    <property type="match status" value="1"/>
</dbReference>
<dbReference type="Pfam" id="PF13193">
    <property type="entry name" value="AMP-binding_C"/>
    <property type="match status" value="1"/>
</dbReference>
<proteinExistence type="predicted"/>
<dbReference type="PANTHER" id="PTHR43767">
    <property type="entry name" value="LONG-CHAIN-FATTY-ACID--COA LIGASE"/>
    <property type="match status" value="1"/>
</dbReference>
<name>A0A7Z0WG44_9PSEU</name>
<dbReference type="SUPFAM" id="SSF56801">
    <property type="entry name" value="Acetyl-CoA synthetase-like"/>
    <property type="match status" value="1"/>
</dbReference>
<dbReference type="Proteomes" id="UP000185696">
    <property type="component" value="Unassembled WGS sequence"/>
</dbReference>
<gene>
    <name evidence="4" type="ORF">BLA60_31270</name>
</gene>
<feature type="domain" description="AMP-dependent synthetase/ligase" evidence="2">
    <location>
        <begin position="9"/>
        <end position="385"/>
    </location>
</feature>
<reference evidence="4 5" key="1">
    <citation type="submission" date="2016-12" db="EMBL/GenBank/DDBJ databases">
        <title>The draft genome sequence of Actinophytocola xinjiangensis.</title>
        <authorList>
            <person name="Wang W."/>
            <person name="Yuan L."/>
        </authorList>
    </citation>
    <scope>NUCLEOTIDE SEQUENCE [LARGE SCALE GENOMIC DNA]</scope>
    <source>
        <strain evidence="4 5">CGMCC 4.4663</strain>
    </source>
</reference>
<dbReference type="OrthoDB" id="3443462at2"/>
<dbReference type="InterPro" id="IPR050237">
    <property type="entry name" value="ATP-dep_AMP-bd_enzyme"/>
</dbReference>
<dbReference type="InterPro" id="IPR042099">
    <property type="entry name" value="ANL_N_sf"/>
</dbReference>
<dbReference type="Gene3D" id="3.30.300.30">
    <property type="match status" value="1"/>
</dbReference>
<evidence type="ECO:0000313" key="4">
    <source>
        <dbReference type="EMBL" id="OLF06457.1"/>
    </source>
</evidence>
<keyword evidence="5" id="KW-1185">Reference proteome</keyword>
<dbReference type="PROSITE" id="PS00455">
    <property type="entry name" value="AMP_BINDING"/>
    <property type="match status" value="1"/>
</dbReference>
<accession>A0A7Z0WG44</accession>
<feature type="domain" description="AMP-binding enzyme C-terminal" evidence="3">
    <location>
        <begin position="439"/>
        <end position="514"/>
    </location>
</feature>
<evidence type="ECO:0000259" key="3">
    <source>
        <dbReference type="Pfam" id="PF13193"/>
    </source>
</evidence>
<dbReference type="InterPro" id="IPR045851">
    <property type="entry name" value="AMP-bd_C_sf"/>
</dbReference>
<dbReference type="EMBL" id="MSIF01000021">
    <property type="protein sequence ID" value="OLF06457.1"/>
    <property type="molecule type" value="Genomic_DNA"/>
</dbReference>
<organism evidence="4 5">
    <name type="scientific">Actinophytocola xinjiangensis</name>
    <dbReference type="NCBI Taxonomy" id="485602"/>
    <lineage>
        <taxon>Bacteria</taxon>
        <taxon>Bacillati</taxon>
        <taxon>Actinomycetota</taxon>
        <taxon>Actinomycetes</taxon>
        <taxon>Pseudonocardiales</taxon>
        <taxon>Pseudonocardiaceae</taxon>
    </lineage>
</organism>
<feature type="region of interest" description="Disordered" evidence="1">
    <location>
        <begin position="525"/>
        <end position="548"/>
    </location>
</feature>
<evidence type="ECO:0000259" key="2">
    <source>
        <dbReference type="Pfam" id="PF00501"/>
    </source>
</evidence>
<dbReference type="InterPro" id="IPR000873">
    <property type="entry name" value="AMP-dep_synth/lig_dom"/>
</dbReference>
<dbReference type="PANTHER" id="PTHR43767:SF1">
    <property type="entry name" value="NONRIBOSOMAL PEPTIDE SYNTHASE PES1 (EUROFUNG)-RELATED"/>
    <property type="match status" value="1"/>
</dbReference>
<dbReference type="InterPro" id="IPR020845">
    <property type="entry name" value="AMP-binding_CS"/>
</dbReference>
<dbReference type="NCBIfam" id="NF005863">
    <property type="entry name" value="PRK07798.1"/>
    <property type="match status" value="1"/>
</dbReference>
<sequence length="548" mass="58977">MALNIADLFEHAADAFPERVAIACGDRTATFAELERRSNQLAHHLAAQGFGAGDHLGLYSRNSIQAVETMIATYKLRAVPVNVNYRYVENELRYLFTDADLTGLVHERRYAPLVEAVAPDTPAVRHRIVVEDGTDTACASTPYEPALAAQPGGRDFGERSADDLYLLFTGGTTGYPKGVMWRHEDVWRTLGGGIDYVTGEVLPDEWAQSRRGAANPGLTRLVCAPLIHGAAQWAALPSLFSGDKVVLLPRFDPDAVWRAVGRHRVQVMTIVGDAMGRPLIEAYERGSYDATTLVAISSHAALFSPSVKDQYLALLPNVVITDAIGSSESGFNGLAMITRDSPRTGGGPRVRGGPSTIVIGEDDRPVAPGEVGRIARGGHVPLGYYKDEAKSARIFVEVDGARYVVPGDFARLETDGSITLLGRGNVSINTGGEKVFGEEVEAALKSHPDVFDALVVGVPDDRLGQRVAALLQPRDGAVIDFAALDAHVRERIAGYKTPRSLWVVDRVGRAPSAKPDYRWARAHTETHPPDWRASSGTTGGGVHAQLPG</sequence>
<dbReference type="AlphaFoldDB" id="A0A7Z0WG44"/>
<dbReference type="Gene3D" id="3.40.50.12780">
    <property type="entry name" value="N-terminal domain of ligase-like"/>
    <property type="match status" value="1"/>
</dbReference>